<evidence type="ECO:0000313" key="3">
    <source>
        <dbReference type="Proteomes" id="UP000075902"/>
    </source>
</evidence>
<dbReference type="AlphaFoldDB" id="A0A182THM6"/>
<feature type="transmembrane region" description="Helical" evidence="1">
    <location>
        <begin position="313"/>
        <end position="334"/>
    </location>
</feature>
<organism evidence="2 3">
    <name type="scientific">Anopheles melas</name>
    <dbReference type="NCBI Taxonomy" id="34690"/>
    <lineage>
        <taxon>Eukaryota</taxon>
        <taxon>Metazoa</taxon>
        <taxon>Ecdysozoa</taxon>
        <taxon>Arthropoda</taxon>
        <taxon>Hexapoda</taxon>
        <taxon>Insecta</taxon>
        <taxon>Pterygota</taxon>
        <taxon>Neoptera</taxon>
        <taxon>Endopterygota</taxon>
        <taxon>Diptera</taxon>
        <taxon>Nematocera</taxon>
        <taxon>Culicoidea</taxon>
        <taxon>Culicidae</taxon>
        <taxon>Anophelinae</taxon>
        <taxon>Anopheles</taxon>
    </lineage>
</organism>
<keyword evidence="1" id="KW-0812">Transmembrane</keyword>
<evidence type="ECO:0000313" key="2">
    <source>
        <dbReference type="EnsemblMetazoa" id="AMEC002469-PA"/>
    </source>
</evidence>
<feature type="transmembrane region" description="Helical" evidence="1">
    <location>
        <begin position="266"/>
        <end position="286"/>
    </location>
</feature>
<proteinExistence type="predicted"/>
<dbReference type="VEuPathDB" id="VectorBase:AMEC002469"/>
<reference evidence="2" key="2">
    <citation type="submission" date="2020-05" db="UniProtKB">
        <authorList>
            <consortium name="EnsemblMetazoa"/>
        </authorList>
    </citation>
    <scope>IDENTIFICATION</scope>
    <source>
        <strain evidence="2">CM1001059</strain>
    </source>
</reference>
<protein>
    <submittedName>
        <fullName evidence="2">Uncharacterized protein</fullName>
    </submittedName>
</protein>
<keyword evidence="1" id="KW-0472">Membrane</keyword>
<keyword evidence="3" id="KW-1185">Reference proteome</keyword>
<keyword evidence="1" id="KW-1133">Transmembrane helix</keyword>
<name>A0A182THM6_9DIPT</name>
<evidence type="ECO:0000256" key="1">
    <source>
        <dbReference type="SAM" id="Phobius"/>
    </source>
</evidence>
<sequence length="380" mass="39836">MPAASGMPNRLYILANRKFNTTSAASAATSVPEAIAIPTSACASAGLSFTPSPTIATRMPISCIRWILATLCDGNTSANTRLMPTWRAMLAAVFLLSPVSSITSMPIRLSVYTAKCASGFTMSDTDSIHTSCPFIAQRIAVWPICSSSDMRIFTSGGTTIAFRAIHSRFPISTLYSFTSANASPDPASPPVPAGPSPIGSRWSSCCSSIVFFCEALSCGISSSTTAPFMNSGCCCSLRVSPTFEMTHRMPHPGTAEKLLHLPKPSISSVSFTYFTIAVAIGCSLFTSADPTMVSARAREQTAGFTSMQMRDVIGIPCVIVPVLSNTIVFTLCAFSSGPAPFTRMPCRAPTPVDTMTAVGVASPSAHGQAIASTLSAQRNA</sequence>
<reference evidence="3" key="1">
    <citation type="submission" date="2014-01" db="EMBL/GenBank/DDBJ databases">
        <title>The Genome Sequence of Anopheles melas CM1001059_A (V2).</title>
        <authorList>
            <consortium name="The Broad Institute Genomics Platform"/>
            <person name="Neafsey D.E."/>
            <person name="Besansky N."/>
            <person name="Howell P."/>
            <person name="Walton C."/>
            <person name="Young S.K."/>
            <person name="Zeng Q."/>
            <person name="Gargeya S."/>
            <person name="Fitzgerald M."/>
            <person name="Haas B."/>
            <person name="Abouelleil A."/>
            <person name="Allen A.W."/>
            <person name="Alvarado L."/>
            <person name="Arachchi H.M."/>
            <person name="Berlin A.M."/>
            <person name="Chapman S.B."/>
            <person name="Gainer-Dewar J."/>
            <person name="Goldberg J."/>
            <person name="Griggs A."/>
            <person name="Gujja S."/>
            <person name="Hansen M."/>
            <person name="Howarth C."/>
            <person name="Imamovic A."/>
            <person name="Ireland A."/>
            <person name="Larimer J."/>
            <person name="McCowan C."/>
            <person name="Murphy C."/>
            <person name="Pearson M."/>
            <person name="Poon T.W."/>
            <person name="Priest M."/>
            <person name="Roberts A."/>
            <person name="Saif S."/>
            <person name="Shea T."/>
            <person name="Sisk P."/>
            <person name="Sykes S."/>
            <person name="Wortman J."/>
            <person name="Nusbaum C."/>
            <person name="Birren B."/>
        </authorList>
    </citation>
    <scope>NUCLEOTIDE SEQUENCE [LARGE SCALE GENOMIC DNA]</scope>
    <source>
        <strain evidence="3">CM1001059</strain>
    </source>
</reference>
<dbReference type="EnsemblMetazoa" id="AMEC002469-RA">
    <property type="protein sequence ID" value="AMEC002469-PA"/>
    <property type="gene ID" value="AMEC002469"/>
</dbReference>
<dbReference type="Proteomes" id="UP000075902">
    <property type="component" value="Unassembled WGS sequence"/>
</dbReference>
<accession>A0A182THM6</accession>